<dbReference type="OrthoDB" id="2684236at2759"/>
<keyword evidence="2" id="KW-1185">Reference proteome</keyword>
<dbReference type="EMBL" id="GG745340">
    <property type="protein sequence ID" value="KNE62558.1"/>
    <property type="molecule type" value="Genomic_DNA"/>
</dbReference>
<evidence type="ECO:0000313" key="1">
    <source>
        <dbReference type="EMBL" id="KNE62558.1"/>
    </source>
</evidence>
<sequence>MMSQVDVKSDAAPAKTTREEALTAHAAVLMTAGQDKVDKDALAKLVASKDLAVLCAAEAHYLAFMDGLATAISKDDVSFVENVPLPLKAHMGANDRDLKAARSFWTANLPADMPYELTLASVDDSKATGTVACVSCSTAFTAKHAAAVRRFLALVAHVPTPARLAGTLAHPLKLTFAGMKYYGNMRDRVELFDKALWAKHLAALLALPVWADVKTGVFEPIMAAKADALVMPANKARFTYVLEAHEDVTVGPWSMDLVRAVRRQRHFSAEMAAIATNDACVLQDFNTEALAQYPKFLAAIVAQPKDVFVPTSAIDLAWHTHQLSPAIYARQTLLLTGRVVNHDGSDNTASEARIPEGAKVMVGMWRVLYDEEYYAPVIPRAVATDFHAEALDTGMIFGHISSCAGTAFATHKGGDRFQHADCKVDATTQAVSCMKLKCLRC</sequence>
<organism evidence="1 2">
    <name type="scientific">Allomyces macrogynus (strain ATCC 38327)</name>
    <name type="common">Allomyces javanicus var. macrogynus</name>
    <dbReference type="NCBI Taxonomy" id="578462"/>
    <lineage>
        <taxon>Eukaryota</taxon>
        <taxon>Fungi</taxon>
        <taxon>Fungi incertae sedis</taxon>
        <taxon>Blastocladiomycota</taxon>
        <taxon>Blastocladiomycetes</taxon>
        <taxon>Blastocladiales</taxon>
        <taxon>Blastocladiaceae</taxon>
        <taxon>Allomyces</taxon>
    </lineage>
</organism>
<dbReference type="STRING" id="578462.A0A0L0SJ78"/>
<protein>
    <submittedName>
        <fullName evidence="1">Uncharacterized protein</fullName>
    </submittedName>
</protein>
<evidence type="ECO:0000313" key="2">
    <source>
        <dbReference type="Proteomes" id="UP000054350"/>
    </source>
</evidence>
<dbReference type="PANTHER" id="PTHR34365">
    <property type="entry name" value="ENOLASE (DUF1399)"/>
    <property type="match status" value="1"/>
</dbReference>
<gene>
    <name evidence="1" type="ORF">AMAG_18884</name>
</gene>
<dbReference type="PANTHER" id="PTHR34365:SF7">
    <property type="entry name" value="GLYCINE-RICH DOMAIN-CONTAINING PROTEIN 1"/>
    <property type="match status" value="1"/>
</dbReference>
<dbReference type="InterPro" id="IPR009836">
    <property type="entry name" value="GRDP-like"/>
</dbReference>
<dbReference type="AlphaFoldDB" id="A0A0L0SJ78"/>
<dbReference type="VEuPathDB" id="FungiDB:AMAG_18884"/>
<reference evidence="1 2" key="1">
    <citation type="submission" date="2009-11" db="EMBL/GenBank/DDBJ databases">
        <title>Annotation of Allomyces macrogynus ATCC 38327.</title>
        <authorList>
            <consortium name="The Broad Institute Genome Sequencing Platform"/>
            <person name="Russ C."/>
            <person name="Cuomo C."/>
            <person name="Burger G."/>
            <person name="Gray M.W."/>
            <person name="Holland P.W.H."/>
            <person name="King N."/>
            <person name="Lang F.B.F."/>
            <person name="Roger A.J."/>
            <person name="Ruiz-Trillo I."/>
            <person name="Young S.K."/>
            <person name="Zeng Q."/>
            <person name="Gargeya S."/>
            <person name="Fitzgerald M."/>
            <person name="Haas B."/>
            <person name="Abouelleil A."/>
            <person name="Alvarado L."/>
            <person name="Arachchi H.M."/>
            <person name="Berlin A."/>
            <person name="Chapman S.B."/>
            <person name="Gearin G."/>
            <person name="Goldberg J."/>
            <person name="Griggs A."/>
            <person name="Gujja S."/>
            <person name="Hansen M."/>
            <person name="Heiman D."/>
            <person name="Howarth C."/>
            <person name="Larimer J."/>
            <person name="Lui A."/>
            <person name="MacDonald P.J.P."/>
            <person name="McCowen C."/>
            <person name="Montmayeur A."/>
            <person name="Murphy C."/>
            <person name="Neiman D."/>
            <person name="Pearson M."/>
            <person name="Priest M."/>
            <person name="Roberts A."/>
            <person name="Saif S."/>
            <person name="Shea T."/>
            <person name="Sisk P."/>
            <person name="Stolte C."/>
            <person name="Sykes S."/>
            <person name="Wortman J."/>
            <person name="Nusbaum C."/>
            <person name="Birren B."/>
        </authorList>
    </citation>
    <scope>NUCLEOTIDE SEQUENCE [LARGE SCALE GENOMIC DNA]</scope>
    <source>
        <strain evidence="1 2">ATCC 38327</strain>
    </source>
</reference>
<accession>A0A0L0SJ78</accession>
<reference evidence="2" key="2">
    <citation type="submission" date="2009-11" db="EMBL/GenBank/DDBJ databases">
        <title>The Genome Sequence of Allomyces macrogynus strain ATCC 38327.</title>
        <authorList>
            <consortium name="The Broad Institute Genome Sequencing Platform"/>
            <person name="Russ C."/>
            <person name="Cuomo C."/>
            <person name="Shea T."/>
            <person name="Young S.K."/>
            <person name="Zeng Q."/>
            <person name="Koehrsen M."/>
            <person name="Haas B."/>
            <person name="Borodovsky M."/>
            <person name="Guigo R."/>
            <person name="Alvarado L."/>
            <person name="Berlin A."/>
            <person name="Borenstein D."/>
            <person name="Chen Z."/>
            <person name="Engels R."/>
            <person name="Freedman E."/>
            <person name="Gellesch M."/>
            <person name="Goldberg J."/>
            <person name="Griggs A."/>
            <person name="Gujja S."/>
            <person name="Heiman D."/>
            <person name="Hepburn T."/>
            <person name="Howarth C."/>
            <person name="Jen D."/>
            <person name="Larson L."/>
            <person name="Lewis B."/>
            <person name="Mehta T."/>
            <person name="Park D."/>
            <person name="Pearson M."/>
            <person name="Roberts A."/>
            <person name="Saif S."/>
            <person name="Shenoy N."/>
            <person name="Sisk P."/>
            <person name="Stolte C."/>
            <person name="Sykes S."/>
            <person name="Walk T."/>
            <person name="White J."/>
            <person name="Yandava C."/>
            <person name="Burger G."/>
            <person name="Gray M.W."/>
            <person name="Holland P.W.H."/>
            <person name="King N."/>
            <person name="Lang F.B.F."/>
            <person name="Roger A.J."/>
            <person name="Ruiz-Trillo I."/>
            <person name="Lander E."/>
            <person name="Nusbaum C."/>
        </authorList>
    </citation>
    <scope>NUCLEOTIDE SEQUENCE [LARGE SCALE GENOMIC DNA]</scope>
    <source>
        <strain evidence="2">ATCC 38327</strain>
    </source>
</reference>
<dbReference type="Proteomes" id="UP000054350">
    <property type="component" value="Unassembled WGS sequence"/>
</dbReference>
<dbReference type="Pfam" id="PF07173">
    <property type="entry name" value="GRDP-like"/>
    <property type="match status" value="1"/>
</dbReference>
<proteinExistence type="predicted"/>
<name>A0A0L0SJ78_ALLM3</name>